<evidence type="ECO:0000313" key="1">
    <source>
        <dbReference type="EMBL" id="KAK9842762.1"/>
    </source>
</evidence>
<protein>
    <submittedName>
        <fullName evidence="1">Uncharacterized protein</fullName>
    </submittedName>
</protein>
<dbReference type="AlphaFoldDB" id="A0AAW1SAX9"/>
<accession>A0AAW1SAX9</accession>
<organism evidence="1 2">
    <name type="scientific">Apatococcus lobatus</name>
    <dbReference type="NCBI Taxonomy" id="904363"/>
    <lineage>
        <taxon>Eukaryota</taxon>
        <taxon>Viridiplantae</taxon>
        <taxon>Chlorophyta</taxon>
        <taxon>core chlorophytes</taxon>
        <taxon>Trebouxiophyceae</taxon>
        <taxon>Chlorellales</taxon>
        <taxon>Chlorellaceae</taxon>
        <taxon>Apatococcus</taxon>
    </lineage>
</organism>
<proteinExistence type="predicted"/>
<name>A0AAW1SAX9_9CHLO</name>
<gene>
    <name evidence="1" type="ORF">WJX74_001963</name>
</gene>
<dbReference type="Proteomes" id="UP001438707">
    <property type="component" value="Unassembled WGS sequence"/>
</dbReference>
<reference evidence="1 2" key="1">
    <citation type="journal article" date="2024" name="Nat. Commun.">
        <title>Phylogenomics reveals the evolutionary origins of lichenization in chlorophyte algae.</title>
        <authorList>
            <person name="Puginier C."/>
            <person name="Libourel C."/>
            <person name="Otte J."/>
            <person name="Skaloud P."/>
            <person name="Haon M."/>
            <person name="Grisel S."/>
            <person name="Petersen M."/>
            <person name="Berrin J.G."/>
            <person name="Delaux P.M."/>
            <person name="Dal Grande F."/>
            <person name="Keller J."/>
        </authorList>
    </citation>
    <scope>NUCLEOTIDE SEQUENCE [LARGE SCALE GENOMIC DNA]</scope>
    <source>
        <strain evidence="1 2">SAG 2145</strain>
    </source>
</reference>
<dbReference type="EMBL" id="JALJOS010000002">
    <property type="protein sequence ID" value="KAK9842762.1"/>
    <property type="molecule type" value="Genomic_DNA"/>
</dbReference>
<evidence type="ECO:0000313" key="2">
    <source>
        <dbReference type="Proteomes" id="UP001438707"/>
    </source>
</evidence>
<keyword evidence="2" id="KW-1185">Reference proteome</keyword>
<sequence length="405" mass="44810">MALRIRPCELRKSAPGTVEHKLDIDFARGSVGGVHQPVECWHSKVQLEALKRTKDFQEKSLHDTIAILQSDKAVLAEKKGQLEKSLVRICLQVRGLSQAHIHPVVESNSSNAPAQALPLTQDLIDDASTFRAHANPTQEQVLMASMVELASYTKASIEQYMLLCCTLKDHKPDMLRRLEMCELETCTLLQDSDHADARKMWTTIIDVSQLSLLQKQSLLELRQVLSPRQCALWIVLAWPRMYDAMALLAVAAEDLEIASCFNTSMIPDMPSMGDCVMGSFKGVHRPCSSQTNQAIELQHPTSPPGSLQPSCHGIRLHKQHMGPFSRQASIEPIVNDPFGLLQGMPPTECTPQSLPPKAAFPSKATFPSRTILPSCRRVAMSPVPDCLTPPPHALNSLLRDVANWS</sequence>
<comment type="caution">
    <text evidence="1">The sequence shown here is derived from an EMBL/GenBank/DDBJ whole genome shotgun (WGS) entry which is preliminary data.</text>
</comment>